<dbReference type="KEGG" id="vg:5797802"/>
<proteinExistence type="predicted"/>
<name>A7WKE4_9VIRU</name>
<reference evidence="2" key="1">
    <citation type="journal article" date="2008" name="J. Virol.">
        <title>Structure of the acidianus filamentous virus 3 and comparative genomics of related archaeal lipothrixviruses.</title>
        <authorList>
            <person name="Vestergaard G."/>
            <person name="Aramayo R."/>
            <person name="Basta T."/>
            <person name="Haring M."/>
            <person name="Peng X."/>
            <person name="Brugger K."/>
            <person name="Chen L."/>
            <person name="Rachel R."/>
            <person name="Boisset N."/>
            <person name="Garrett R.A."/>
            <person name="Prangishvili D."/>
        </authorList>
    </citation>
    <scope>NUCLEOTIDE SEQUENCE [LARGE SCALE GENOMIC DNA]</scope>
</reference>
<evidence type="ECO:0000313" key="2">
    <source>
        <dbReference type="Proteomes" id="UP000001310"/>
    </source>
</evidence>
<organism evidence="1 2">
    <name type="scientific">Betalipothrixvirus acidiani</name>
    <dbReference type="NCBI Taxonomy" id="346881"/>
    <lineage>
        <taxon>Viruses</taxon>
        <taxon>Adnaviria</taxon>
        <taxon>Zilligvirae</taxon>
        <taxon>Taleaviricota</taxon>
        <taxon>Tokiviricetes</taxon>
        <taxon>Ligamenvirales</taxon>
        <taxon>Lipothrixviridae</taxon>
        <taxon>Betalipothrixvirus</taxon>
    </lineage>
</organism>
<dbReference type="EMBL" id="AM087120">
    <property type="protein sequence ID" value="CAJ31545.1"/>
    <property type="molecule type" value="Genomic_DNA"/>
</dbReference>
<evidence type="ECO:0000313" key="1">
    <source>
        <dbReference type="EMBL" id="CAJ31545.1"/>
    </source>
</evidence>
<dbReference type="Proteomes" id="UP000001310">
    <property type="component" value="Segment"/>
</dbReference>
<protein>
    <submittedName>
        <fullName evidence="1">Uncharacterized protein</fullName>
    </submittedName>
</protein>
<accession>A7WKE4</accession>
<dbReference type="GeneID" id="5797802"/>
<dbReference type="OrthoDB" id="5303at10239"/>
<keyword evidence="2" id="KW-1185">Reference proteome</keyword>
<dbReference type="RefSeq" id="YP_001604397.1">
    <property type="nucleotide sequence ID" value="NC_010155.1"/>
</dbReference>
<sequence>MSLYVRNIIGNGCQSVIINFNVSGNLTVNTKVIKPPLILTPWNVSIKYDDVLWASYNIDTSSSDDVYNFSTVTERKLNYIEIYFCNANGHQLTSDEIQVQITVTDNTTGNTIYNDNIVIEINVDPIEPVPIFIPISVNTPTKEETVPVPAGTTIPFQQEINITYTPVTLYFSLSTPNTFLFKLYFTMCGQTYEVENPSIVYPGGCITEENEYVCTKCNPNGFCYNIVYPFTKTPIYNKNGQIVGYQTTISNTFYILFKITITSPCSGTINWTLVPELVTGSGGTAVMNVTFSE</sequence>